<evidence type="ECO:0000259" key="1">
    <source>
        <dbReference type="Pfam" id="PF02780"/>
    </source>
</evidence>
<dbReference type="EMBL" id="LAZR01012982">
    <property type="protein sequence ID" value="KKM24162.1"/>
    <property type="molecule type" value="Genomic_DNA"/>
</dbReference>
<organism evidence="2">
    <name type="scientific">marine sediment metagenome</name>
    <dbReference type="NCBI Taxonomy" id="412755"/>
    <lineage>
        <taxon>unclassified sequences</taxon>
        <taxon>metagenomes</taxon>
        <taxon>ecological metagenomes</taxon>
    </lineage>
</organism>
<dbReference type="Pfam" id="PF02780">
    <property type="entry name" value="Transketolase_C"/>
    <property type="match status" value="1"/>
</dbReference>
<dbReference type="InterPro" id="IPR009014">
    <property type="entry name" value="Transketo_C/PFOR_II"/>
</dbReference>
<comment type="caution">
    <text evidence="2">The sequence shown here is derived from an EMBL/GenBank/DDBJ whole genome shotgun (WGS) entry which is preliminary data.</text>
</comment>
<sequence length="95" mass="10153">MDPIDQKAILDAAHETGGMLTIEEHSHIGGLGGAVAEIIAEGAEKKVRFKRVALTSEFTKHVGNQNYLRGIYGLTVNGIVKNALKLLEKSATKPA</sequence>
<feature type="domain" description="Transketolase C-terminal" evidence="1">
    <location>
        <begin position="2"/>
        <end position="79"/>
    </location>
</feature>
<reference evidence="2" key="1">
    <citation type="journal article" date="2015" name="Nature">
        <title>Complex archaea that bridge the gap between prokaryotes and eukaryotes.</title>
        <authorList>
            <person name="Spang A."/>
            <person name="Saw J.H."/>
            <person name="Jorgensen S.L."/>
            <person name="Zaremba-Niedzwiedzka K."/>
            <person name="Martijn J."/>
            <person name="Lind A.E."/>
            <person name="van Eijk R."/>
            <person name="Schleper C."/>
            <person name="Guy L."/>
            <person name="Ettema T.J."/>
        </authorList>
    </citation>
    <scope>NUCLEOTIDE SEQUENCE</scope>
</reference>
<evidence type="ECO:0000313" key="2">
    <source>
        <dbReference type="EMBL" id="KKM24162.1"/>
    </source>
</evidence>
<proteinExistence type="predicted"/>
<dbReference type="AlphaFoldDB" id="A0A0F9I9L8"/>
<protein>
    <recommendedName>
        <fullName evidence="1">Transketolase C-terminal domain-containing protein</fullName>
    </recommendedName>
</protein>
<gene>
    <name evidence="2" type="ORF">LCGC14_1607840</name>
</gene>
<dbReference type="Gene3D" id="3.40.50.920">
    <property type="match status" value="1"/>
</dbReference>
<dbReference type="SUPFAM" id="SSF52922">
    <property type="entry name" value="TK C-terminal domain-like"/>
    <property type="match status" value="1"/>
</dbReference>
<name>A0A0F9I9L8_9ZZZZ</name>
<dbReference type="InterPro" id="IPR033248">
    <property type="entry name" value="Transketolase_C"/>
</dbReference>
<accession>A0A0F9I9L8</accession>